<dbReference type="PANTHER" id="PTHR43547:SF2">
    <property type="entry name" value="HYBRID SIGNAL TRANSDUCTION HISTIDINE KINASE C"/>
    <property type="match status" value="1"/>
</dbReference>
<protein>
    <submittedName>
        <fullName evidence="3">Histidine kinase</fullName>
    </submittedName>
</protein>
<gene>
    <name evidence="3" type="ORF">DFE_1460</name>
</gene>
<dbReference type="PANTHER" id="PTHR43547">
    <property type="entry name" value="TWO-COMPONENT HISTIDINE KINASE"/>
    <property type="match status" value="1"/>
</dbReference>
<keyword evidence="3" id="KW-0418">Kinase</keyword>
<keyword evidence="1" id="KW-0597">Phosphoprotein</keyword>
<keyword evidence="3" id="KW-0808">Transferase</keyword>
<dbReference type="InterPro" id="IPR003594">
    <property type="entry name" value="HATPase_dom"/>
</dbReference>
<dbReference type="SMART" id="SM00387">
    <property type="entry name" value="HATPase_c"/>
    <property type="match status" value="1"/>
</dbReference>
<dbReference type="AlphaFoldDB" id="A0A2Z6AYF0"/>
<dbReference type="Pfam" id="PF02518">
    <property type="entry name" value="HATPase_c"/>
    <property type="match status" value="1"/>
</dbReference>
<feature type="domain" description="Histidine kinase" evidence="2">
    <location>
        <begin position="169"/>
        <end position="378"/>
    </location>
</feature>
<dbReference type="GO" id="GO:0000155">
    <property type="term" value="F:phosphorelay sensor kinase activity"/>
    <property type="evidence" value="ECO:0007669"/>
    <property type="project" value="TreeGrafter"/>
</dbReference>
<dbReference type="Gene3D" id="3.30.565.10">
    <property type="entry name" value="Histidine kinase-like ATPase, C-terminal domain"/>
    <property type="match status" value="1"/>
</dbReference>
<dbReference type="SUPFAM" id="SSF55874">
    <property type="entry name" value="ATPase domain of HSP90 chaperone/DNA topoisomerase II/histidine kinase"/>
    <property type="match status" value="1"/>
</dbReference>
<dbReference type="EMBL" id="AP017378">
    <property type="protein sequence ID" value="BBD08186.1"/>
    <property type="molecule type" value="Genomic_DNA"/>
</dbReference>
<organism evidence="3 4">
    <name type="scientific">Desulfovibrio ferrophilus</name>
    <dbReference type="NCBI Taxonomy" id="241368"/>
    <lineage>
        <taxon>Bacteria</taxon>
        <taxon>Pseudomonadati</taxon>
        <taxon>Thermodesulfobacteriota</taxon>
        <taxon>Desulfovibrionia</taxon>
        <taxon>Desulfovibrionales</taxon>
        <taxon>Desulfovibrionaceae</taxon>
        <taxon>Desulfovibrio</taxon>
    </lineage>
</organism>
<dbReference type="InterPro" id="IPR036890">
    <property type="entry name" value="HATPase_C_sf"/>
</dbReference>
<evidence type="ECO:0000313" key="4">
    <source>
        <dbReference type="Proteomes" id="UP000269883"/>
    </source>
</evidence>
<proteinExistence type="predicted"/>
<dbReference type="KEGG" id="dfl:DFE_1460"/>
<evidence type="ECO:0000313" key="3">
    <source>
        <dbReference type="EMBL" id="BBD08186.1"/>
    </source>
</evidence>
<sequence length="382" mass="41638">MFRGKETDFLPVDRASTEELNRDVRAVGKAVPAALVDMFPIGIVVINQYRQIVFANSAFKGVAATSGTNEPVGLRPGEALGCVHGCSAESGCGTTRFCRHCGAVLAILESLRGHQAAEECRMVRKGAVGDESLDLQVFTSPLEVEGRRYSLFSALDISHEKRRSAMERIFFHDVLNSASGMYMLSGLMEEGIGPEREEAGALLRQSSSKMLELILSQKDLLAAEQGHLQVCFEDAESRDVLEQVRDKMLRRPEAQDRVLVLSENVSPVAFVSDEKLLGRVLGNLVLNALEAADPIDTVTLDCRTVNGEVEFLVHNEGVMPEDVQLQLFKRSFSTKGQGRGLGLYAARLMGEGYLGGTLSFCSNDATGTVFSLRVPIGHPEMQ</sequence>
<accession>A0A2Z6AYF0</accession>
<keyword evidence="4" id="KW-1185">Reference proteome</keyword>
<evidence type="ECO:0000256" key="1">
    <source>
        <dbReference type="ARBA" id="ARBA00022553"/>
    </source>
</evidence>
<reference evidence="3 4" key="1">
    <citation type="journal article" date="2018" name="Sci. Adv.">
        <title>Multi-heme cytochromes provide a pathway for survival in energy-limited environments.</title>
        <authorList>
            <person name="Deng X."/>
            <person name="Dohmae N."/>
            <person name="Nealson K.H."/>
            <person name="Hashimoto K."/>
            <person name="Okamoto A."/>
        </authorList>
    </citation>
    <scope>NUCLEOTIDE SEQUENCE [LARGE SCALE GENOMIC DNA]</scope>
    <source>
        <strain evidence="3 4">IS5</strain>
    </source>
</reference>
<evidence type="ECO:0000259" key="2">
    <source>
        <dbReference type="PROSITE" id="PS50109"/>
    </source>
</evidence>
<dbReference type="RefSeq" id="WP_126378076.1">
    <property type="nucleotide sequence ID" value="NZ_AP017378.1"/>
</dbReference>
<dbReference type="Proteomes" id="UP000269883">
    <property type="component" value="Chromosome"/>
</dbReference>
<dbReference type="PROSITE" id="PS50109">
    <property type="entry name" value="HIS_KIN"/>
    <property type="match status" value="1"/>
</dbReference>
<dbReference type="OrthoDB" id="9792686at2"/>
<name>A0A2Z6AYF0_9BACT</name>
<dbReference type="InterPro" id="IPR005467">
    <property type="entry name" value="His_kinase_dom"/>
</dbReference>